<sequence>MITNLEKFSFPPLSNIKPAKTVTLEWNCNGSCLAYSKNDGSLRAINVSLKALQKSALSPSRSADWFIHSKYGVVEAPEKPIGSISWHPLLPNVFVTVARDSFVHCWQCKNTSLYCCNKFKANGDDSVNFMVKYSKDGSFLAVCSVDGRLSVFRVVGESNFKPIITIKLTSKVFEFDWNNQSDCLVCSLEHGKVEIYRLDVDRPAIYLDQTLQLAASSCDITTVHCCSNDMFFVAGSKDSQVQLVDTNELVAVKSFAKGSDEPIGTVDLFTPSDDHTSTSSKSDTMALLETQNMRGYILVTYEYGSPAVVYNASQDPEKEEPLLTLEECCTGEFLSVAKFNPSDYNVIAYSDAQGNTKIQSPGKVIKEARRSELRQSDRRSDARSDGRGDGRGDRRSDGRNDRRNDGRSDRRNERHSDKNGDHSRDDRRHRRYRTQYDRSDRDIKRQRID</sequence>
<dbReference type="Gene3D" id="2.130.10.10">
    <property type="entry name" value="YVTN repeat-like/Quinoprotein amine dehydrogenase"/>
    <property type="match status" value="2"/>
</dbReference>
<proteinExistence type="inferred from homology"/>
<keyword evidence="1" id="KW-0853">WD repeat</keyword>
<dbReference type="GeneID" id="62195236"/>
<keyword evidence="6" id="KW-1185">Reference proteome</keyword>
<dbReference type="InterPro" id="IPR015943">
    <property type="entry name" value="WD40/YVTN_repeat-like_dom_sf"/>
</dbReference>
<name>A0A875S2E6_EENNA</name>
<dbReference type="GO" id="GO:0006406">
    <property type="term" value="P:mRNA export from nucleus"/>
    <property type="evidence" value="ECO:0007669"/>
    <property type="project" value="InterPro"/>
</dbReference>
<dbReference type="InterPro" id="IPR001680">
    <property type="entry name" value="WD40_rpt"/>
</dbReference>
<evidence type="ECO:0000256" key="4">
    <source>
        <dbReference type="SAM" id="MobiDB-lite"/>
    </source>
</evidence>
<feature type="compositionally biased region" description="Basic and acidic residues" evidence="4">
    <location>
        <begin position="434"/>
        <end position="449"/>
    </location>
</feature>
<dbReference type="OrthoDB" id="340259at2759"/>
<dbReference type="KEGG" id="bnn:FOA43_001835"/>
<protein>
    <submittedName>
        <fullName evidence="5">Uncharacterized protein</fullName>
    </submittedName>
</protein>
<dbReference type="Pfam" id="PF00400">
    <property type="entry name" value="WD40"/>
    <property type="match status" value="1"/>
</dbReference>
<dbReference type="AlphaFoldDB" id="A0A875S2E6"/>
<organism evidence="5 6">
    <name type="scientific">Eeniella nana</name>
    <name type="common">Yeast</name>
    <name type="synonym">Brettanomyces nanus</name>
    <dbReference type="NCBI Taxonomy" id="13502"/>
    <lineage>
        <taxon>Eukaryota</taxon>
        <taxon>Fungi</taxon>
        <taxon>Dikarya</taxon>
        <taxon>Ascomycota</taxon>
        <taxon>Saccharomycotina</taxon>
        <taxon>Pichiomycetes</taxon>
        <taxon>Pichiales</taxon>
        <taxon>Pichiaceae</taxon>
        <taxon>Brettanomyces</taxon>
    </lineage>
</organism>
<dbReference type="RefSeq" id="XP_038778070.1">
    <property type="nucleotide sequence ID" value="XM_038922142.1"/>
</dbReference>
<dbReference type="PANTHER" id="PTHR22839">
    <property type="entry name" value="THO COMPLEX SUBUNIT 3 THO3"/>
    <property type="match status" value="1"/>
</dbReference>
<evidence type="ECO:0000256" key="1">
    <source>
        <dbReference type="ARBA" id="ARBA00022574"/>
    </source>
</evidence>
<dbReference type="SUPFAM" id="SSF50978">
    <property type="entry name" value="WD40 repeat-like"/>
    <property type="match status" value="1"/>
</dbReference>
<dbReference type="PANTHER" id="PTHR22839:SF0">
    <property type="entry name" value="THO COMPLEX SUBUNIT 3"/>
    <property type="match status" value="1"/>
</dbReference>
<reference evidence="5" key="1">
    <citation type="submission" date="2020-10" db="EMBL/GenBank/DDBJ databases">
        <authorList>
            <person name="Roach M.J.R."/>
        </authorList>
    </citation>
    <scope>NUCLEOTIDE SEQUENCE</scope>
    <source>
        <strain evidence="5">CBS 1945</strain>
    </source>
</reference>
<dbReference type="SMART" id="SM00320">
    <property type="entry name" value="WD40"/>
    <property type="match status" value="4"/>
</dbReference>
<dbReference type="EMBL" id="CP064812">
    <property type="protein sequence ID" value="QPG74505.1"/>
    <property type="molecule type" value="Genomic_DNA"/>
</dbReference>
<comment type="similarity">
    <text evidence="3">Belongs to the THOC3 family.</text>
</comment>
<evidence type="ECO:0000313" key="6">
    <source>
        <dbReference type="Proteomes" id="UP000662931"/>
    </source>
</evidence>
<dbReference type="Proteomes" id="UP000662931">
    <property type="component" value="Chromosome 1"/>
</dbReference>
<dbReference type="GO" id="GO:0000445">
    <property type="term" value="C:THO complex part of transcription export complex"/>
    <property type="evidence" value="ECO:0007669"/>
    <property type="project" value="TreeGrafter"/>
</dbReference>
<feature type="compositionally biased region" description="Basic and acidic residues" evidence="4">
    <location>
        <begin position="364"/>
        <end position="426"/>
    </location>
</feature>
<dbReference type="InterPro" id="IPR036322">
    <property type="entry name" value="WD40_repeat_dom_sf"/>
</dbReference>
<accession>A0A875S2E6</accession>
<evidence type="ECO:0000256" key="3">
    <source>
        <dbReference type="ARBA" id="ARBA00046343"/>
    </source>
</evidence>
<evidence type="ECO:0000256" key="2">
    <source>
        <dbReference type="ARBA" id="ARBA00022737"/>
    </source>
</evidence>
<dbReference type="InterPro" id="IPR040132">
    <property type="entry name" value="Tex1/THOC3"/>
</dbReference>
<evidence type="ECO:0000313" key="5">
    <source>
        <dbReference type="EMBL" id="QPG74505.1"/>
    </source>
</evidence>
<feature type="region of interest" description="Disordered" evidence="4">
    <location>
        <begin position="356"/>
        <end position="449"/>
    </location>
</feature>
<gene>
    <name evidence="5" type="ORF">FOA43_001835</name>
</gene>
<keyword evidence="2" id="KW-0677">Repeat</keyword>